<protein>
    <submittedName>
        <fullName evidence="2">Uncharacterized protein</fullName>
    </submittedName>
</protein>
<evidence type="ECO:0000313" key="3">
    <source>
        <dbReference type="Proteomes" id="UP000185696"/>
    </source>
</evidence>
<reference evidence="2 3" key="1">
    <citation type="submission" date="2016-12" db="EMBL/GenBank/DDBJ databases">
        <title>The draft genome sequence of Actinophytocola xinjiangensis.</title>
        <authorList>
            <person name="Wang W."/>
            <person name="Yuan L."/>
        </authorList>
    </citation>
    <scope>NUCLEOTIDE SEQUENCE [LARGE SCALE GENOMIC DNA]</scope>
    <source>
        <strain evidence="2 3">CGMCC 4.4663</strain>
    </source>
</reference>
<dbReference type="AlphaFoldDB" id="A0A7Z0WSX6"/>
<dbReference type="RefSeq" id="WP_075131109.1">
    <property type="nucleotide sequence ID" value="NZ_MSIF01000001.1"/>
</dbReference>
<proteinExistence type="predicted"/>
<organism evidence="2 3">
    <name type="scientific">Actinophytocola xinjiangensis</name>
    <dbReference type="NCBI Taxonomy" id="485602"/>
    <lineage>
        <taxon>Bacteria</taxon>
        <taxon>Bacillati</taxon>
        <taxon>Actinomycetota</taxon>
        <taxon>Actinomycetes</taxon>
        <taxon>Pseudonocardiales</taxon>
        <taxon>Pseudonocardiaceae</taxon>
    </lineage>
</organism>
<evidence type="ECO:0000256" key="1">
    <source>
        <dbReference type="SAM" id="MobiDB-lite"/>
    </source>
</evidence>
<comment type="caution">
    <text evidence="2">The sequence shown here is derived from an EMBL/GenBank/DDBJ whole genome shotgun (WGS) entry which is preliminary data.</text>
</comment>
<accession>A0A7Z0WSX6</accession>
<dbReference type="Proteomes" id="UP000185696">
    <property type="component" value="Unassembled WGS sequence"/>
</dbReference>
<sequence length="217" mass="22878">MDARTYATLTEVCGWLAGRLSDTVLDAVRVHYSVGEEVLAESAMLLGLAMENVGITAGERERIRSVLDDPGDPDLDAVPEVARVPPPAFHFVAAPPAAPHPGRADEVILAQAPRHGGRRVHRTWRVPVDDPDHGTWLYVVEVTPGADVLGAYSALTSTLNVEARLLWPVEVVTEGASLPPYQAAALTAARAGRPVSGGRRVRPPGARSSGRPAGPGG</sequence>
<feature type="region of interest" description="Disordered" evidence="1">
    <location>
        <begin position="190"/>
        <end position="217"/>
    </location>
</feature>
<name>A0A7Z0WSX6_9PSEU</name>
<gene>
    <name evidence="2" type="ORF">BLA60_03145</name>
</gene>
<keyword evidence="3" id="KW-1185">Reference proteome</keyword>
<dbReference type="EMBL" id="MSIF01000001">
    <property type="protein sequence ID" value="OLF14162.1"/>
    <property type="molecule type" value="Genomic_DNA"/>
</dbReference>
<evidence type="ECO:0000313" key="2">
    <source>
        <dbReference type="EMBL" id="OLF14162.1"/>
    </source>
</evidence>